<dbReference type="Pfam" id="PF00067">
    <property type="entry name" value="p450"/>
    <property type="match status" value="2"/>
</dbReference>
<dbReference type="InterPro" id="IPR002401">
    <property type="entry name" value="Cyt_P450_E_grp-I"/>
</dbReference>
<gene>
    <name evidence="8" type="ORF">SLS62_006077</name>
</gene>
<dbReference type="SUPFAM" id="SSF48264">
    <property type="entry name" value="Cytochrome P450"/>
    <property type="match status" value="1"/>
</dbReference>
<dbReference type="PROSITE" id="PS00086">
    <property type="entry name" value="CYTOCHROME_P450"/>
    <property type="match status" value="1"/>
</dbReference>
<dbReference type="EMBL" id="JAKJXP020000043">
    <property type="protein sequence ID" value="KAK7751934.1"/>
    <property type="molecule type" value="Genomic_DNA"/>
</dbReference>
<name>A0AAN9UZ59_9PEZI</name>
<dbReference type="InterPro" id="IPR050121">
    <property type="entry name" value="Cytochrome_P450_monoxygenase"/>
</dbReference>
<keyword evidence="4 6" id="KW-0479">Metal-binding</keyword>
<comment type="cofactor">
    <cofactor evidence="1 6">
        <name>heme</name>
        <dbReference type="ChEBI" id="CHEBI:30413"/>
    </cofactor>
</comment>
<evidence type="ECO:0000256" key="1">
    <source>
        <dbReference type="ARBA" id="ARBA00001971"/>
    </source>
</evidence>
<dbReference type="Proteomes" id="UP001320420">
    <property type="component" value="Unassembled WGS sequence"/>
</dbReference>
<reference evidence="8 9" key="1">
    <citation type="submission" date="2024-02" db="EMBL/GenBank/DDBJ databases">
        <title>De novo assembly and annotation of 12 fungi associated with fruit tree decline syndrome in Ontario, Canada.</title>
        <authorList>
            <person name="Sulman M."/>
            <person name="Ellouze W."/>
            <person name="Ilyukhin E."/>
        </authorList>
    </citation>
    <scope>NUCLEOTIDE SEQUENCE [LARGE SCALE GENOMIC DNA]</scope>
    <source>
        <strain evidence="8 9">M11/M66-122</strain>
    </source>
</reference>
<dbReference type="InterPro" id="IPR001128">
    <property type="entry name" value="Cyt_P450"/>
</dbReference>
<evidence type="ECO:0000256" key="7">
    <source>
        <dbReference type="RuleBase" id="RU000461"/>
    </source>
</evidence>
<evidence type="ECO:0000256" key="3">
    <source>
        <dbReference type="ARBA" id="ARBA00022617"/>
    </source>
</evidence>
<evidence type="ECO:0000313" key="9">
    <source>
        <dbReference type="Proteomes" id="UP001320420"/>
    </source>
</evidence>
<evidence type="ECO:0008006" key="10">
    <source>
        <dbReference type="Google" id="ProtNLM"/>
    </source>
</evidence>
<dbReference type="GO" id="GO:0020037">
    <property type="term" value="F:heme binding"/>
    <property type="evidence" value="ECO:0007669"/>
    <property type="project" value="InterPro"/>
</dbReference>
<keyword evidence="5 6" id="KW-0408">Iron</keyword>
<dbReference type="Gene3D" id="1.10.630.10">
    <property type="entry name" value="Cytochrome P450"/>
    <property type="match status" value="2"/>
</dbReference>
<evidence type="ECO:0000256" key="2">
    <source>
        <dbReference type="ARBA" id="ARBA00010617"/>
    </source>
</evidence>
<keyword evidence="7" id="KW-0503">Monooxygenase</keyword>
<dbReference type="CDD" id="cd11058">
    <property type="entry name" value="CYP60B-like"/>
    <property type="match status" value="1"/>
</dbReference>
<evidence type="ECO:0000313" key="8">
    <source>
        <dbReference type="EMBL" id="KAK7751934.1"/>
    </source>
</evidence>
<evidence type="ECO:0000256" key="5">
    <source>
        <dbReference type="ARBA" id="ARBA00023004"/>
    </source>
</evidence>
<dbReference type="GO" id="GO:0016705">
    <property type="term" value="F:oxidoreductase activity, acting on paired donors, with incorporation or reduction of molecular oxygen"/>
    <property type="evidence" value="ECO:0007669"/>
    <property type="project" value="InterPro"/>
</dbReference>
<dbReference type="AlphaFoldDB" id="A0AAN9UZ59"/>
<evidence type="ECO:0000256" key="4">
    <source>
        <dbReference type="ARBA" id="ARBA00022723"/>
    </source>
</evidence>
<dbReference type="PANTHER" id="PTHR24305">
    <property type="entry name" value="CYTOCHROME P450"/>
    <property type="match status" value="1"/>
</dbReference>
<evidence type="ECO:0000256" key="6">
    <source>
        <dbReference type="PIRSR" id="PIRSR602401-1"/>
    </source>
</evidence>
<keyword evidence="3 6" id="KW-0349">Heme</keyword>
<organism evidence="8 9">
    <name type="scientific">Diatrype stigma</name>
    <dbReference type="NCBI Taxonomy" id="117547"/>
    <lineage>
        <taxon>Eukaryota</taxon>
        <taxon>Fungi</taxon>
        <taxon>Dikarya</taxon>
        <taxon>Ascomycota</taxon>
        <taxon>Pezizomycotina</taxon>
        <taxon>Sordariomycetes</taxon>
        <taxon>Xylariomycetidae</taxon>
        <taxon>Xylariales</taxon>
        <taxon>Diatrypaceae</taxon>
        <taxon>Diatrype</taxon>
    </lineage>
</organism>
<dbReference type="InterPro" id="IPR036396">
    <property type="entry name" value="Cyt_P450_sf"/>
</dbReference>
<dbReference type="GO" id="GO:0004497">
    <property type="term" value="F:monooxygenase activity"/>
    <property type="evidence" value="ECO:0007669"/>
    <property type="project" value="UniProtKB-KW"/>
</dbReference>
<accession>A0AAN9UZ59</accession>
<sequence length="401" mass="45976">MGGPKLSAISRIPYWLVCLRGNGVQWIARLHEVYGSVVRFGPNDLSYTDSQAWKDICTTPKGRRENGKDALFHGPANSGAPQMIIDNDPEHHNLVRRQFAPAFSEKSLKAQEPLLQKYANLLVARGREAAVTATVVNMTKLFNFTTFDSMADMTFGESLHMLENNQYSEWVEGVLSFIRILPFIQLLKYYPILDKIFELIEPKSIAKMRLDNYNYTARRVDKRLEAGAGREEDVWNLVIRSGVVSKEEMYSNAELLMIAGTETTGLTYYLGMNRDKMKILTDEIRRTFSHSSEITLEALAKLENPEKFAPERWLRNPECDPEYADDNREAHQPFSVGPRNCVGLNLAWHEMRLLLAKVVYNFDIELQVGPDWREQNAYLTWDRKPLMCRLREVNDTAVASS</sequence>
<dbReference type="GO" id="GO:0005506">
    <property type="term" value="F:iron ion binding"/>
    <property type="evidence" value="ECO:0007669"/>
    <property type="project" value="InterPro"/>
</dbReference>
<comment type="caution">
    <text evidence="8">The sequence shown here is derived from an EMBL/GenBank/DDBJ whole genome shotgun (WGS) entry which is preliminary data.</text>
</comment>
<comment type="similarity">
    <text evidence="2 7">Belongs to the cytochrome P450 family.</text>
</comment>
<protein>
    <recommendedName>
        <fullName evidence="10">Cytochrome P450</fullName>
    </recommendedName>
</protein>
<dbReference type="InterPro" id="IPR017972">
    <property type="entry name" value="Cyt_P450_CS"/>
</dbReference>
<dbReference type="PRINTS" id="PR00463">
    <property type="entry name" value="EP450I"/>
</dbReference>
<proteinExistence type="inferred from homology"/>
<keyword evidence="9" id="KW-1185">Reference proteome</keyword>
<dbReference type="PANTHER" id="PTHR24305:SF210">
    <property type="entry name" value="CYTOCHROME P450 MONOOXYGENASE ASQL-RELATED"/>
    <property type="match status" value="1"/>
</dbReference>
<keyword evidence="7" id="KW-0560">Oxidoreductase</keyword>
<feature type="binding site" description="axial binding residue" evidence="6">
    <location>
        <position position="341"/>
    </location>
    <ligand>
        <name>heme</name>
        <dbReference type="ChEBI" id="CHEBI:30413"/>
    </ligand>
    <ligandPart>
        <name>Fe</name>
        <dbReference type="ChEBI" id="CHEBI:18248"/>
    </ligandPart>
</feature>